<dbReference type="InterPro" id="IPR002173">
    <property type="entry name" value="Carboh/pur_kinase_PfkB_CS"/>
</dbReference>
<evidence type="ECO:0000256" key="2">
    <source>
        <dbReference type="ARBA" id="ARBA00022679"/>
    </source>
</evidence>
<dbReference type="OrthoDB" id="9795789at2"/>
<keyword evidence="2" id="KW-0808">Transferase</keyword>
<dbReference type="PROSITE" id="PS00584">
    <property type="entry name" value="PFKB_KINASES_2"/>
    <property type="match status" value="1"/>
</dbReference>
<dbReference type="InterPro" id="IPR029056">
    <property type="entry name" value="Ribokinase-like"/>
</dbReference>
<evidence type="ECO:0000256" key="1">
    <source>
        <dbReference type="ARBA" id="ARBA00010688"/>
    </source>
</evidence>
<dbReference type="PANTHER" id="PTHR43085:SF1">
    <property type="entry name" value="PSEUDOURIDINE KINASE-RELATED"/>
    <property type="match status" value="1"/>
</dbReference>
<dbReference type="Proteomes" id="UP000217889">
    <property type="component" value="Chromosome"/>
</dbReference>
<dbReference type="GO" id="GO:0005524">
    <property type="term" value="F:ATP binding"/>
    <property type="evidence" value="ECO:0007669"/>
    <property type="project" value="UniProtKB-KW"/>
</dbReference>
<accession>A0A291GVJ1</accession>
<feature type="domain" description="Carbohydrate kinase PfkB" evidence="6">
    <location>
        <begin position="7"/>
        <end position="298"/>
    </location>
</feature>
<evidence type="ECO:0000259" key="6">
    <source>
        <dbReference type="Pfam" id="PF00294"/>
    </source>
</evidence>
<dbReference type="InterPro" id="IPR011611">
    <property type="entry name" value="PfkB_dom"/>
</dbReference>
<comment type="similarity">
    <text evidence="1">Belongs to the carbohydrate kinase PfkB family.</text>
</comment>
<dbReference type="Gene3D" id="3.40.1190.20">
    <property type="match status" value="1"/>
</dbReference>
<keyword evidence="4 7" id="KW-0418">Kinase</keyword>
<dbReference type="PANTHER" id="PTHR43085">
    <property type="entry name" value="HEXOKINASE FAMILY MEMBER"/>
    <property type="match status" value="1"/>
</dbReference>
<evidence type="ECO:0000256" key="5">
    <source>
        <dbReference type="ARBA" id="ARBA00022840"/>
    </source>
</evidence>
<gene>
    <name evidence="7" type="ORF">CFK41_05005</name>
</gene>
<dbReference type="CDD" id="cd01167">
    <property type="entry name" value="bac_FRK"/>
    <property type="match status" value="1"/>
</dbReference>
<keyword evidence="5" id="KW-0067">ATP-binding</keyword>
<keyword evidence="8" id="KW-1185">Reference proteome</keyword>
<dbReference type="KEGG" id="bgg:CFK41_05005"/>
<dbReference type="AlphaFoldDB" id="A0A291GVJ1"/>
<evidence type="ECO:0000256" key="4">
    <source>
        <dbReference type="ARBA" id="ARBA00022777"/>
    </source>
</evidence>
<reference evidence="7 8" key="1">
    <citation type="journal article" date="2014" name="Int. J. Syst. Evol. Microbiol.">
        <title>Brachybacterium ginsengisoli sp. nov., isolated from soil of a ginseng field.</title>
        <authorList>
            <person name="Hoang V.A."/>
            <person name="Kim Y.J."/>
            <person name="Nguyen N.L."/>
            <person name="Yang D.C."/>
        </authorList>
    </citation>
    <scope>NUCLEOTIDE SEQUENCE [LARGE SCALE GENOMIC DNA]</scope>
    <source>
        <strain evidence="7 8">DCY80</strain>
    </source>
</reference>
<evidence type="ECO:0000313" key="8">
    <source>
        <dbReference type="Proteomes" id="UP000217889"/>
    </source>
</evidence>
<dbReference type="SUPFAM" id="SSF53613">
    <property type="entry name" value="Ribokinase-like"/>
    <property type="match status" value="1"/>
</dbReference>
<dbReference type="RefSeq" id="WP_096798679.1">
    <property type="nucleotide sequence ID" value="NZ_CP023564.1"/>
</dbReference>
<keyword evidence="3" id="KW-0547">Nucleotide-binding</keyword>
<dbReference type="Pfam" id="PF00294">
    <property type="entry name" value="PfkB"/>
    <property type="match status" value="1"/>
</dbReference>
<organism evidence="7 8">
    <name type="scientific">Brachybacterium ginsengisoli</name>
    <dbReference type="NCBI Taxonomy" id="1331682"/>
    <lineage>
        <taxon>Bacteria</taxon>
        <taxon>Bacillati</taxon>
        <taxon>Actinomycetota</taxon>
        <taxon>Actinomycetes</taxon>
        <taxon>Micrococcales</taxon>
        <taxon>Dermabacteraceae</taxon>
        <taxon>Brachybacterium</taxon>
    </lineage>
</organism>
<evidence type="ECO:0000313" key="7">
    <source>
        <dbReference type="EMBL" id="ATG54207.1"/>
    </source>
</evidence>
<dbReference type="GO" id="GO:0016301">
    <property type="term" value="F:kinase activity"/>
    <property type="evidence" value="ECO:0007669"/>
    <property type="project" value="UniProtKB-KW"/>
</dbReference>
<evidence type="ECO:0000256" key="3">
    <source>
        <dbReference type="ARBA" id="ARBA00022741"/>
    </source>
</evidence>
<dbReference type="EMBL" id="CP023564">
    <property type="protein sequence ID" value="ATG54207.1"/>
    <property type="molecule type" value="Genomic_DNA"/>
</dbReference>
<dbReference type="InterPro" id="IPR050306">
    <property type="entry name" value="PfkB_Carbo_kinase"/>
</dbReference>
<dbReference type="PROSITE" id="PS00583">
    <property type="entry name" value="PFKB_KINASES_1"/>
    <property type="match status" value="1"/>
</dbReference>
<protein>
    <submittedName>
        <fullName evidence="7">Carbohydrate kinase</fullName>
    </submittedName>
</protein>
<sequence length="303" mass="31353">MTATFLIVGEALTDIVIDVDGTRREHPGGSPMNVAVALSRLGHDAQLLTRIGDDARGDAIRAHLEASGVSLTPGSSVEAPTSTALARLDASGAATYEFDLLWDPRPAELPERVDAVHTSSIAAVLQPGAATVVDVLRRCHGTATISYDPNARPTLMGAPEAVRAQVEESIALCDVVKASDEDVAWLYDTEDVEGVVDSWRDLGPALTVLTRGGEGAVGFGGSGRVQVSPVVVDAVDTVGAGDTFSAGILDALAAKDLLGAQRRPELAAMPSDVLADVLRRAAALAAITVSRAGANPPWSHELT</sequence>
<name>A0A291GVJ1_9MICO</name>
<proteinExistence type="inferred from homology"/>